<organism evidence="2 3">
    <name type="scientific">Oenococcus sicerae</name>
    <dbReference type="NCBI Taxonomy" id="2203724"/>
    <lineage>
        <taxon>Bacteria</taxon>
        <taxon>Bacillati</taxon>
        <taxon>Bacillota</taxon>
        <taxon>Bacilli</taxon>
        <taxon>Lactobacillales</taxon>
        <taxon>Lactobacillaceae</taxon>
        <taxon>Oenococcus</taxon>
    </lineage>
</organism>
<protein>
    <recommendedName>
        <fullName evidence="4">DUF3021 domain-containing protein</fullName>
    </recommendedName>
</protein>
<keyword evidence="1" id="KW-1133">Transmembrane helix</keyword>
<proteinExistence type="predicted"/>
<feature type="transmembrane region" description="Helical" evidence="1">
    <location>
        <begin position="72"/>
        <end position="90"/>
    </location>
</feature>
<evidence type="ECO:0000313" key="3">
    <source>
        <dbReference type="Proteomes" id="UP001167919"/>
    </source>
</evidence>
<evidence type="ECO:0008006" key="4">
    <source>
        <dbReference type="Google" id="ProtNLM"/>
    </source>
</evidence>
<gene>
    <name evidence="2" type="ORF">EVC35_04015</name>
</gene>
<feature type="transmembrane region" description="Helical" evidence="1">
    <location>
        <begin position="12"/>
        <end position="34"/>
    </location>
</feature>
<dbReference type="EMBL" id="SDWY01000002">
    <property type="protein sequence ID" value="MDN6900170.1"/>
    <property type="molecule type" value="Genomic_DNA"/>
</dbReference>
<sequence>MKTRFKTQFIHYLSSLCETAALVLILVALTELILRKQPTIQLHSDFVTFTLAFPLLFSKLDQTFGRFGTSKLVLLVFMLFYLSTVLFAHFKIESWSLSWPVYLLMVLLFVLIDMLLHHWIKNQSQ</sequence>
<comment type="caution">
    <text evidence="2">The sequence shown here is derived from an EMBL/GenBank/DDBJ whole genome shotgun (WGS) entry which is preliminary data.</text>
</comment>
<feature type="transmembrane region" description="Helical" evidence="1">
    <location>
        <begin position="102"/>
        <end position="120"/>
    </location>
</feature>
<keyword evidence="1" id="KW-0472">Membrane</keyword>
<accession>A0AAJ1RAD4</accession>
<keyword evidence="1" id="KW-0812">Transmembrane</keyword>
<feature type="transmembrane region" description="Helical" evidence="1">
    <location>
        <begin position="40"/>
        <end position="60"/>
    </location>
</feature>
<evidence type="ECO:0000313" key="2">
    <source>
        <dbReference type="EMBL" id="MDN6900170.1"/>
    </source>
</evidence>
<evidence type="ECO:0000256" key="1">
    <source>
        <dbReference type="SAM" id="Phobius"/>
    </source>
</evidence>
<name>A0AAJ1RAD4_9LACO</name>
<reference evidence="2" key="1">
    <citation type="submission" date="2019-01" db="EMBL/GenBank/DDBJ databases">
        <title>Oenococcus sicerae UCMA17102.</title>
        <authorList>
            <person name="Cousin F.J."/>
            <person name="Le Guellec R."/>
            <person name="Cretenet M."/>
        </authorList>
    </citation>
    <scope>NUCLEOTIDE SEQUENCE</scope>
    <source>
        <strain evidence="2">UCMA17102</strain>
    </source>
</reference>
<dbReference type="RefSeq" id="WP_301711071.1">
    <property type="nucleotide sequence ID" value="NZ_SDWY01000002.1"/>
</dbReference>
<dbReference type="AlphaFoldDB" id="A0AAJ1RAD4"/>
<dbReference type="Proteomes" id="UP001167919">
    <property type="component" value="Unassembled WGS sequence"/>
</dbReference>